<proteinExistence type="predicted"/>
<reference evidence="1 2" key="1">
    <citation type="journal article" date="2015" name="Parasitol. Res.">
        <title>Viruses in close associations with free-living amoebae.</title>
        <authorList>
            <person name="Scheid P."/>
        </authorList>
    </citation>
    <scope>NUCLEOTIDE SEQUENCE [LARGE SCALE GENOMIC DNA]</scope>
    <source>
        <strain evidence="1">KlaHel</strain>
    </source>
</reference>
<protein>
    <submittedName>
        <fullName evidence="1">Uncharacterized protein</fullName>
    </submittedName>
</protein>
<dbReference type="KEGG" id="vg:23462960"/>
<evidence type="ECO:0000313" key="1">
    <source>
        <dbReference type="EMBL" id="AJF98043.1"/>
    </source>
</evidence>
<dbReference type="EMBL" id="KP136319">
    <property type="protein sequence ID" value="AJF98043.1"/>
    <property type="molecule type" value="Genomic_DNA"/>
</dbReference>
<dbReference type="Proteomes" id="UP000202511">
    <property type="component" value="Segment"/>
</dbReference>
<dbReference type="GeneID" id="23462960"/>
<dbReference type="RefSeq" id="YP_009120278.1">
    <property type="nucleotide sequence ID" value="NC_026440.1"/>
</dbReference>
<evidence type="ECO:0000313" key="2">
    <source>
        <dbReference type="Proteomes" id="UP000202511"/>
    </source>
</evidence>
<accession>A0A0B5IYS8</accession>
<sequence length="116" mass="12806">MWVSLLASLFGTPLSFWSRWTIIKSGDIAPFSGFLFCKSKLSTQAPIARSNGRSAGCRPVAAVGWPTECVCAALDQIERTGCRRSIDARRSSPTFATPPPFFCWRLFLSGFSIFSF</sequence>
<organism evidence="1 2">
    <name type="scientific">Pandoravirus inopinatum</name>
    <dbReference type="NCBI Taxonomy" id="1605721"/>
    <lineage>
        <taxon>Viruses</taxon>
        <taxon>Pandoravirus</taxon>
    </lineage>
</organism>
<name>A0A0B5IYS8_9VIRU</name>